<gene>
    <name evidence="1" type="ORF">ACFFP0_21220</name>
</gene>
<sequence>MPVINGWTIRAHPLLLDQLEKLTASVDELARKNPEGYQETANAKLLAALLALMFDKVPQEPTSTSYLQGKTLGSERRHWFRAKFGAARFRLFFRYSSRAKVIIFAWVNDENTLRTYGSKTDAYAVFKEMLNNGNPPDDWEKLLKAASDDKAEKRLNKAYTSKVKNGIRASLQTHRMRALRPENASQIKPASFSPCRARSTSMIAFSPTRGETRPHCRRRCPDIIAGTFRFLIKHRIPSGGNQC</sequence>
<reference evidence="1 2" key="1">
    <citation type="submission" date="2024-09" db="EMBL/GenBank/DDBJ databases">
        <authorList>
            <person name="Sun Q."/>
            <person name="Mori K."/>
        </authorList>
    </citation>
    <scope>NUCLEOTIDE SEQUENCE [LARGE SCALE GENOMIC DNA]</scope>
    <source>
        <strain evidence="1 2">TBRC 4938</strain>
    </source>
</reference>
<dbReference type="InterPro" id="IPR021679">
    <property type="entry name" value="Toxin_endonuclease_YhaV"/>
</dbReference>
<evidence type="ECO:0000313" key="1">
    <source>
        <dbReference type="EMBL" id="MFB9951377.1"/>
    </source>
</evidence>
<comment type="caution">
    <text evidence="1">The sequence shown here is derived from an EMBL/GenBank/DDBJ whole genome shotgun (WGS) entry which is preliminary data.</text>
</comment>
<proteinExistence type="predicted"/>
<dbReference type="Pfam" id="PF11663">
    <property type="entry name" value="Toxin_YhaV"/>
    <property type="match status" value="1"/>
</dbReference>
<keyword evidence="2" id="KW-1185">Reference proteome</keyword>
<protein>
    <submittedName>
        <fullName evidence="1">Type II toxin-antitoxin system YhaV family toxin</fullName>
    </submittedName>
</protein>
<dbReference type="RefSeq" id="WP_377264186.1">
    <property type="nucleotide sequence ID" value="NZ_JBHMAA010000024.1"/>
</dbReference>
<evidence type="ECO:0000313" key="2">
    <source>
        <dbReference type="Proteomes" id="UP001589692"/>
    </source>
</evidence>
<accession>A0ABV6AL92</accession>
<name>A0ABV6AL92_9HYPH</name>
<dbReference type="EMBL" id="JBHMAA010000024">
    <property type="protein sequence ID" value="MFB9951377.1"/>
    <property type="molecule type" value="Genomic_DNA"/>
</dbReference>
<organism evidence="1 2">
    <name type="scientific">Rhizobium puerariae</name>
    <dbReference type="NCBI Taxonomy" id="1585791"/>
    <lineage>
        <taxon>Bacteria</taxon>
        <taxon>Pseudomonadati</taxon>
        <taxon>Pseudomonadota</taxon>
        <taxon>Alphaproteobacteria</taxon>
        <taxon>Hyphomicrobiales</taxon>
        <taxon>Rhizobiaceae</taxon>
        <taxon>Rhizobium/Agrobacterium group</taxon>
        <taxon>Rhizobium</taxon>
    </lineage>
</organism>
<dbReference type="Proteomes" id="UP001589692">
    <property type="component" value="Unassembled WGS sequence"/>
</dbReference>